<protein>
    <submittedName>
        <fullName evidence="3">Transcription elongation factor</fullName>
    </submittedName>
</protein>
<dbReference type="GO" id="GO:0003746">
    <property type="term" value="F:translation elongation factor activity"/>
    <property type="evidence" value="ECO:0007669"/>
    <property type="project" value="UniProtKB-KW"/>
</dbReference>
<evidence type="ECO:0000256" key="2">
    <source>
        <dbReference type="SAM" id="SignalP"/>
    </source>
</evidence>
<feature type="region of interest" description="Disordered" evidence="1">
    <location>
        <begin position="92"/>
        <end position="114"/>
    </location>
</feature>
<keyword evidence="3" id="KW-0648">Protein biosynthesis</keyword>
<accession>A0ABS4YB87</accession>
<feature type="signal peptide" evidence="2">
    <location>
        <begin position="1"/>
        <end position="25"/>
    </location>
</feature>
<sequence>MPPRTATVALTLLGATQTVTTPAWAGGIGGFLSPAINASCANHSGETAALGVASRGTGTADGNALGMPITGPFNQCGGADAPLGELFAAAGGNAPAGGKENPLSHILDDVSSLG</sequence>
<gene>
    <name evidence="3" type="ORF">JO379_005239</name>
</gene>
<name>A0ABS4YB87_9ACTN</name>
<keyword evidence="4" id="KW-1185">Reference proteome</keyword>
<evidence type="ECO:0000256" key="1">
    <source>
        <dbReference type="SAM" id="MobiDB-lite"/>
    </source>
</evidence>
<dbReference type="Proteomes" id="UP001519291">
    <property type="component" value="Unassembled WGS sequence"/>
</dbReference>
<organism evidence="3 4">
    <name type="scientific">Streptomyces syringium</name>
    <dbReference type="NCBI Taxonomy" id="76729"/>
    <lineage>
        <taxon>Bacteria</taxon>
        <taxon>Bacillati</taxon>
        <taxon>Actinomycetota</taxon>
        <taxon>Actinomycetes</taxon>
        <taxon>Kitasatosporales</taxon>
        <taxon>Streptomycetaceae</taxon>
        <taxon>Streptomyces</taxon>
    </lineage>
</organism>
<comment type="caution">
    <text evidence="3">The sequence shown here is derived from an EMBL/GenBank/DDBJ whole genome shotgun (WGS) entry which is preliminary data.</text>
</comment>
<dbReference type="EMBL" id="JAGIOH010000001">
    <property type="protein sequence ID" value="MBP2405770.1"/>
    <property type="molecule type" value="Genomic_DNA"/>
</dbReference>
<keyword evidence="2" id="KW-0732">Signal</keyword>
<proteinExistence type="predicted"/>
<feature type="chain" id="PRO_5045993640" evidence="2">
    <location>
        <begin position="26"/>
        <end position="114"/>
    </location>
</feature>
<evidence type="ECO:0000313" key="3">
    <source>
        <dbReference type="EMBL" id="MBP2405770.1"/>
    </source>
</evidence>
<reference evidence="3 4" key="1">
    <citation type="submission" date="2021-03" db="EMBL/GenBank/DDBJ databases">
        <title>Sequencing the genomes of 1000 actinobacteria strains.</title>
        <authorList>
            <person name="Klenk H.-P."/>
        </authorList>
    </citation>
    <scope>NUCLEOTIDE SEQUENCE [LARGE SCALE GENOMIC DNA]</scope>
    <source>
        <strain evidence="3 4">DSM 41480</strain>
    </source>
</reference>
<evidence type="ECO:0000313" key="4">
    <source>
        <dbReference type="Proteomes" id="UP001519291"/>
    </source>
</evidence>
<keyword evidence="3" id="KW-0251">Elongation factor</keyword>